<evidence type="ECO:0000256" key="1">
    <source>
        <dbReference type="SAM" id="Phobius"/>
    </source>
</evidence>
<proteinExistence type="predicted"/>
<protein>
    <submittedName>
        <fullName evidence="2">(pine wood nematode) hypothetical protein</fullName>
    </submittedName>
</protein>
<evidence type="ECO:0000313" key="2">
    <source>
        <dbReference type="EMBL" id="CAD5207999.1"/>
    </source>
</evidence>
<dbReference type="AlphaFoldDB" id="A0A7I8XG19"/>
<keyword evidence="1" id="KW-0472">Membrane</keyword>
<dbReference type="InterPro" id="IPR019425">
    <property type="entry name" value="7TM_GPCR_serpentine_rcpt_Srt"/>
</dbReference>
<dbReference type="SUPFAM" id="SSF81321">
    <property type="entry name" value="Family A G protein-coupled receptor-like"/>
    <property type="match status" value="1"/>
</dbReference>
<evidence type="ECO:0000313" key="3">
    <source>
        <dbReference type="Proteomes" id="UP000659654"/>
    </source>
</evidence>
<keyword evidence="1" id="KW-0812">Transmembrane</keyword>
<name>A0A7I8XG19_BURXY</name>
<dbReference type="Pfam" id="PF10321">
    <property type="entry name" value="7TM_GPCR_Srt"/>
    <property type="match status" value="2"/>
</dbReference>
<keyword evidence="1" id="KW-1133">Transmembrane helix</keyword>
<feature type="transmembrane region" description="Helical" evidence="1">
    <location>
        <begin position="323"/>
        <end position="348"/>
    </location>
</feature>
<feature type="transmembrane region" description="Helical" evidence="1">
    <location>
        <begin position="78"/>
        <end position="97"/>
    </location>
</feature>
<feature type="transmembrane region" description="Helical" evidence="1">
    <location>
        <begin position="12"/>
        <end position="29"/>
    </location>
</feature>
<dbReference type="SMR" id="A0A7I8XG19"/>
<accession>A0A7I8XG19</accession>
<organism evidence="2 3">
    <name type="scientific">Bursaphelenchus xylophilus</name>
    <name type="common">Pinewood nematode worm</name>
    <name type="synonym">Aphelenchoides xylophilus</name>
    <dbReference type="NCBI Taxonomy" id="6326"/>
    <lineage>
        <taxon>Eukaryota</taxon>
        <taxon>Metazoa</taxon>
        <taxon>Ecdysozoa</taxon>
        <taxon>Nematoda</taxon>
        <taxon>Chromadorea</taxon>
        <taxon>Rhabditida</taxon>
        <taxon>Tylenchina</taxon>
        <taxon>Tylenchomorpha</taxon>
        <taxon>Aphelenchoidea</taxon>
        <taxon>Aphelenchoididae</taxon>
        <taxon>Bursaphelenchus</taxon>
    </lineage>
</organism>
<keyword evidence="3" id="KW-1185">Reference proteome</keyword>
<reference evidence="2" key="1">
    <citation type="submission" date="2020-09" db="EMBL/GenBank/DDBJ databases">
        <authorList>
            <person name="Kikuchi T."/>
        </authorList>
    </citation>
    <scope>NUCLEOTIDE SEQUENCE</scope>
    <source>
        <strain evidence="2">Ka4C1</strain>
    </source>
</reference>
<feature type="transmembrane region" description="Helical" evidence="1">
    <location>
        <begin position="35"/>
        <end position="57"/>
    </location>
</feature>
<dbReference type="OrthoDB" id="5873245at2759"/>
<dbReference type="EMBL" id="CAJFCV020000001">
    <property type="protein sequence ID" value="CAG9079854.1"/>
    <property type="molecule type" value="Genomic_DNA"/>
</dbReference>
<dbReference type="Proteomes" id="UP000582659">
    <property type="component" value="Unassembled WGS sequence"/>
</dbReference>
<dbReference type="Proteomes" id="UP000659654">
    <property type="component" value="Unassembled WGS sequence"/>
</dbReference>
<gene>
    <name evidence="2" type="ORF">BXYJ_LOCUS235</name>
</gene>
<comment type="caution">
    <text evidence="2">The sequence shown here is derived from an EMBL/GenBank/DDBJ whole genome shotgun (WGS) entry which is preliminary data.</text>
</comment>
<dbReference type="Gene3D" id="1.20.1070.10">
    <property type="entry name" value="Rhodopsin 7-helix transmembrane proteins"/>
    <property type="match status" value="1"/>
</dbReference>
<sequence length="382" mass="42262">MFFIGVLDLIELFLICILCGIFTLQGQVFCDSPNLHYISGCVMGAIWSCICLSYLILAVNRLADLINRKVSEKLFGGYRIYCWLLIALIEGLGYGYFTVPSILSPGYFSGFTNPYSGTIFEEKSAENLTIFGKTKDIAQSFLRESTQNEESRSEKILVFVVSLKLAEGKSLVLAEMFYNVEIDAEAGLGWAGLGWAGLGWAGLGWAGLGWAGLGWAGLGWAEGPEMAKARLCIHIPKLQDIAMPYADNAVAIHDMVVLIAMIFLYVCICCKLAVRVYRLKTFGDRSQKLTHFQRMTVLQLSSMCGVFLMCSALFTYVNQTRASFMLIVVTQLVCQAYHGSAVVIYIAFNKSLRTKLLALFGKQTTFISSVSVSSRTKTFKTV</sequence>
<feature type="transmembrane region" description="Helical" evidence="1">
    <location>
        <begin position="255"/>
        <end position="274"/>
    </location>
</feature>
<feature type="transmembrane region" description="Helical" evidence="1">
    <location>
        <begin position="295"/>
        <end position="317"/>
    </location>
</feature>
<dbReference type="PANTHER" id="PTHR23021:SF11">
    <property type="entry name" value="SERPENTINE RECEPTOR, CLASS T"/>
    <property type="match status" value="1"/>
</dbReference>
<dbReference type="EMBL" id="CAJFDI010000001">
    <property type="protein sequence ID" value="CAD5207999.1"/>
    <property type="molecule type" value="Genomic_DNA"/>
</dbReference>
<dbReference type="PANTHER" id="PTHR23021">
    <property type="entry name" value="SERPENTINE RECEPTOR, CLASS T"/>
    <property type="match status" value="1"/>
</dbReference>